<evidence type="ECO:0000256" key="2">
    <source>
        <dbReference type="SAM" id="Phobius"/>
    </source>
</evidence>
<feature type="transmembrane region" description="Helical" evidence="2">
    <location>
        <begin position="47"/>
        <end position="68"/>
    </location>
</feature>
<dbReference type="AlphaFoldDB" id="A0A0J6CS62"/>
<protein>
    <submittedName>
        <fullName evidence="4">Peptidase A24</fullName>
    </submittedName>
</protein>
<dbReference type="Gene3D" id="1.20.120.1220">
    <property type="match status" value="1"/>
</dbReference>
<dbReference type="OrthoDB" id="5508079at2"/>
<feature type="transmembrane region" description="Helical" evidence="2">
    <location>
        <begin position="80"/>
        <end position="111"/>
    </location>
</feature>
<feature type="transmembrane region" description="Helical" evidence="2">
    <location>
        <begin position="23"/>
        <end position="41"/>
    </location>
</feature>
<dbReference type="RefSeq" id="WP_048310281.1">
    <property type="nucleotide sequence ID" value="NZ_CP119526.1"/>
</dbReference>
<name>A0A0J6CS62_9BACL</name>
<dbReference type="STRING" id="157733.AB986_07735"/>
<accession>A0A0J6CS62</accession>
<feature type="transmembrane region" description="Helical" evidence="2">
    <location>
        <begin position="144"/>
        <end position="163"/>
    </location>
</feature>
<keyword evidence="5" id="KW-1185">Reference proteome</keyword>
<comment type="caution">
    <text evidence="4">The sequence shown here is derived from an EMBL/GenBank/DDBJ whole genome shotgun (WGS) entry which is preliminary data.</text>
</comment>
<keyword evidence="2" id="KW-0812">Transmembrane</keyword>
<dbReference type="InterPro" id="IPR050882">
    <property type="entry name" value="Prepilin_peptidase/N-MTase"/>
</dbReference>
<keyword evidence="2" id="KW-0472">Membrane</keyword>
<dbReference type="GO" id="GO:0006465">
    <property type="term" value="P:signal peptide processing"/>
    <property type="evidence" value="ECO:0007669"/>
    <property type="project" value="TreeGrafter"/>
</dbReference>
<feature type="domain" description="Prepilin type IV endopeptidase peptidase" evidence="3">
    <location>
        <begin position="5"/>
        <end position="107"/>
    </location>
</feature>
<evidence type="ECO:0000313" key="5">
    <source>
        <dbReference type="Proteomes" id="UP000035996"/>
    </source>
</evidence>
<dbReference type="PANTHER" id="PTHR30487">
    <property type="entry name" value="TYPE 4 PREPILIN-LIKE PROTEINS LEADER PEPTIDE-PROCESSING ENZYME"/>
    <property type="match status" value="1"/>
</dbReference>
<evidence type="ECO:0000313" key="4">
    <source>
        <dbReference type="EMBL" id="KMM39111.1"/>
    </source>
</evidence>
<keyword evidence="2" id="KW-1133">Transmembrane helix</keyword>
<sequence length="164" mass="17445">MTYSILGITLLISFITDIRNRRILNIVTFPAMIIGLLYYTITFGFQGFLYSGAGLLIGFSLLLIPYLLGGMGAGDVKLLAAVGALMGTSFVLHSFFYTALIGGVIGLILLLKRSGLWNVFKSPTYTLYSLLNVKGISKNSGLTYPYGVAITLGTVCAALLGGIG</sequence>
<dbReference type="Pfam" id="PF01478">
    <property type="entry name" value="Peptidase_A24"/>
    <property type="match status" value="1"/>
</dbReference>
<gene>
    <name evidence="4" type="ORF">AB986_07735</name>
</gene>
<comment type="similarity">
    <text evidence="1">Belongs to the peptidase A24 family.</text>
</comment>
<reference evidence="4" key="1">
    <citation type="submission" date="2015-06" db="EMBL/GenBank/DDBJ databases">
        <authorList>
            <person name="Liu B."/>
            <person name="Wang J."/>
            <person name="Zhu Y."/>
            <person name="Liu G."/>
            <person name="Chen Q."/>
            <person name="Zheng C."/>
            <person name="Che J."/>
            <person name="Ge C."/>
            <person name="Shi H."/>
            <person name="Pan Z."/>
            <person name="Liu X."/>
        </authorList>
    </citation>
    <scope>NUCLEOTIDE SEQUENCE [LARGE SCALE GENOMIC DNA]</scope>
    <source>
        <strain evidence="4">DSM 16346</strain>
    </source>
</reference>
<dbReference type="PANTHER" id="PTHR30487:SF0">
    <property type="entry name" value="PREPILIN LEADER PEPTIDASE_N-METHYLTRANSFERASE-RELATED"/>
    <property type="match status" value="1"/>
</dbReference>
<dbReference type="Proteomes" id="UP000035996">
    <property type="component" value="Unassembled WGS sequence"/>
</dbReference>
<dbReference type="EMBL" id="LELK01000001">
    <property type="protein sequence ID" value="KMM39111.1"/>
    <property type="molecule type" value="Genomic_DNA"/>
</dbReference>
<dbReference type="GO" id="GO:0004190">
    <property type="term" value="F:aspartic-type endopeptidase activity"/>
    <property type="evidence" value="ECO:0007669"/>
    <property type="project" value="InterPro"/>
</dbReference>
<dbReference type="InterPro" id="IPR000045">
    <property type="entry name" value="Prepilin_IV_endopep_pep"/>
</dbReference>
<evidence type="ECO:0000259" key="3">
    <source>
        <dbReference type="Pfam" id="PF01478"/>
    </source>
</evidence>
<dbReference type="PATRIC" id="fig|157733.3.peg.3817"/>
<organism evidence="4 5">
    <name type="scientific">Guptibacillus hwajinpoensis</name>
    <dbReference type="NCBI Taxonomy" id="208199"/>
    <lineage>
        <taxon>Bacteria</taxon>
        <taxon>Bacillati</taxon>
        <taxon>Bacillota</taxon>
        <taxon>Bacilli</taxon>
        <taxon>Bacillales</taxon>
        <taxon>Guptibacillaceae</taxon>
        <taxon>Guptibacillus</taxon>
    </lineage>
</organism>
<proteinExistence type="inferred from homology"/>
<evidence type="ECO:0000256" key="1">
    <source>
        <dbReference type="ARBA" id="ARBA00005801"/>
    </source>
</evidence>
<dbReference type="GO" id="GO:0005886">
    <property type="term" value="C:plasma membrane"/>
    <property type="evidence" value="ECO:0007669"/>
    <property type="project" value="TreeGrafter"/>
</dbReference>